<keyword evidence="9" id="KW-0804">Transcription</keyword>
<evidence type="ECO:0000313" key="18">
    <source>
        <dbReference type="Proteomes" id="UP000005408"/>
    </source>
</evidence>
<keyword evidence="2" id="KW-0678">Repressor</keyword>
<keyword evidence="5" id="KW-0832">Ubl conjugation</keyword>
<keyword evidence="7 14" id="KW-0238">DNA-binding</keyword>
<keyword evidence="6" id="KW-0805">Transcription regulation</keyword>
<dbReference type="PANTHER" id="PTHR11267:SF201">
    <property type="entry name" value="T-BOX DOMAIN-CONTAINING PROTEIN"/>
    <property type="match status" value="1"/>
</dbReference>
<feature type="compositionally biased region" description="Low complexity" evidence="15">
    <location>
        <begin position="530"/>
        <end position="541"/>
    </location>
</feature>
<evidence type="ECO:0000256" key="11">
    <source>
        <dbReference type="ARBA" id="ARBA00072238"/>
    </source>
</evidence>
<reference evidence="17" key="1">
    <citation type="submission" date="2022-08" db="UniProtKB">
        <authorList>
            <consortium name="EnsemblMetazoa"/>
        </authorList>
    </citation>
    <scope>IDENTIFICATION</scope>
    <source>
        <strain evidence="17">05x7-T-G4-1.051#20</strain>
    </source>
</reference>
<evidence type="ECO:0000256" key="3">
    <source>
        <dbReference type="ARBA" id="ARBA00022499"/>
    </source>
</evidence>
<dbReference type="PROSITE" id="PS01264">
    <property type="entry name" value="TBOX_2"/>
    <property type="match status" value="1"/>
</dbReference>
<dbReference type="PROSITE" id="PS50252">
    <property type="entry name" value="TBOX_3"/>
    <property type="match status" value="1"/>
</dbReference>
<dbReference type="InterPro" id="IPR008967">
    <property type="entry name" value="p53-like_TF_DNA-bd_sf"/>
</dbReference>
<dbReference type="GO" id="GO:0005634">
    <property type="term" value="C:nucleus"/>
    <property type="evidence" value="ECO:0007669"/>
    <property type="project" value="UniProtKB-SubCell"/>
</dbReference>
<dbReference type="PRINTS" id="PR00937">
    <property type="entry name" value="TBOX"/>
</dbReference>
<dbReference type="FunFam" id="2.60.40.820:FF:000011">
    <property type="entry name" value="T-box transcription factor TBX21"/>
    <property type="match status" value="1"/>
</dbReference>
<accession>A0A8W8NCL0</accession>
<evidence type="ECO:0000256" key="14">
    <source>
        <dbReference type="PROSITE-ProRule" id="PRU00201"/>
    </source>
</evidence>
<protein>
    <recommendedName>
        <fullName evidence="11">T-box transcription factor TBX21</fullName>
    </recommendedName>
    <alternativeName>
        <fullName evidence="12">T-cell-specific T-box transcription factor T-bet</fullName>
    </alternativeName>
    <alternativeName>
        <fullName evidence="13">Transcription factor TBLYM</fullName>
    </alternativeName>
</protein>
<dbReference type="InterPro" id="IPR001699">
    <property type="entry name" value="TF_T-box"/>
</dbReference>
<keyword evidence="4" id="KW-0597">Phosphoprotein</keyword>
<dbReference type="GO" id="GO:0001708">
    <property type="term" value="P:cell fate specification"/>
    <property type="evidence" value="ECO:0007669"/>
    <property type="project" value="TreeGrafter"/>
</dbReference>
<dbReference type="SUPFAM" id="SSF49417">
    <property type="entry name" value="p53-like transcription factors"/>
    <property type="match status" value="1"/>
</dbReference>
<dbReference type="AlphaFoldDB" id="A0A8W8NCL0"/>
<dbReference type="InterPro" id="IPR046360">
    <property type="entry name" value="T-box_DNA-bd"/>
</dbReference>
<keyword evidence="8" id="KW-0010">Activator</keyword>
<feature type="compositionally biased region" description="Basic and acidic residues" evidence="15">
    <location>
        <begin position="542"/>
        <end position="552"/>
    </location>
</feature>
<feature type="region of interest" description="Disordered" evidence="15">
    <location>
        <begin position="510"/>
        <end position="560"/>
    </location>
</feature>
<feature type="region of interest" description="Disordered" evidence="15">
    <location>
        <begin position="1"/>
        <end position="24"/>
    </location>
</feature>
<dbReference type="PANTHER" id="PTHR11267">
    <property type="entry name" value="T-BOX PROTEIN-RELATED"/>
    <property type="match status" value="1"/>
</dbReference>
<evidence type="ECO:0000259" key="16">
    <source>
        <dbReference type="PROSITE" id="PS50252"/>
    </source>
</evidence>
<dbReference type="GO" id="GO:0000978">
    <property type="term" value="F:RNA polymerase II cis-regulatory region sequence-specific DNA binding"/>
    <property type="evidence" value="ECO:0007669"/>
    <property type="project" value="InterPro"/>
</dbReference>
<dbReference type="GO" id="GO:0045892">
    <property type="term" value="P:negative regulation of DNA-templated transcription"/>
    <property type="evidence" value="ECO:0007669"/>
    <property type="project" value="UniProtKB-ARBA"/>
</dbReference>
<comment type="subcellular location">
    <subcellularLocation>
        <location evidence="1 14">Nucleus</location>
    </subcellularLocation>
</comment>
<proteinExistence type="predicted"/>
<comment type="caution">
    <text evidence="14">Lacks conserved residue(s) required for the propagation of feature annotation.</text>
</comment>
<evidence type="ECO:0000256" key="10">
    <source>
        <dbReference type="ARBA" id="ARBA00023242"/>
    </source>
</evidence>
<evidence type="ECO:0000256" key="12">
    <source>
        <dbReference type="ARBA" id="ARBA00078344"/>
    </source>
</evidence>
<dbReference type="InterPro" id="IPR036960">
    <property type="entry name" value="T-box_sf"/>
</dbReference>
<evidence type="ECO:0000256" key="15">
    <source>
        <dbReference type="SAM" id="MobiDB-lite"/>
    </source>
</evidence>
<evidence type="ECO:0000256" key="7">
    <source>
        <dbReference type="ARBA" id="ARBA00023125"/>
    </source>
</evidence>
<feature type="compositionally biased region" description="Basic and acidic residues" evidence="15">
    <location>
        <begin position="69"/>
        <end position="78"/>
    </location>
</feature>
<evidence type="ECO:0000256" key="6">
    <source>
        <dbReference type="ARBA" id="ARBA00023015"/>
    </source>
</evidence>
<evidence type="ECO:0000256" key="1">
    <source>
        <dbReference type="ARBA" id="ARBA00004123"/>
    </source>
</evidence>
<dbReference type="GO" id="GO:0000981">
    <property type="term" value="F:DNA-binding transcription factor activity, RNA polymerase II-specific"/>
    <property type="evidence" value="ECO:0007669"/>
    <property type="project" value="TreeGrafter"/>
</dbReference>
<feature type="domain" description="T-box" evidence="16">
    <location>
        <begin position="188"/>
        <end position="370"/>
    </location>
</feature>
<dbReference type="SMART" id="SM00425">
    <property type="entry name" value="TBOX"/>
    <property type="match status" value="1"/>
</dbReference>
<dbReference type="GO" id="GO:0000785">
    <property type="term" value="C:chromatin"/>
    <property type="evidence" value="ECO:0007669"/>
    <property type="project" value="TreeGrafter"/>
</dbReference>
<dbReference type="OMA" id="YDGRHID"/>
<dbReference type="GO" id="GO:0045893">
    <property type="term" value="P:positive regulation of DNA-templated transcription"/>
    <property type="evidence" value="ECO:0007669"/>
    <property type="project" value="InterPro"/>
</dbReference>
<dbReference type="Gene3D" id="2.60.40.820">
    <property type="entry name" value="Transcription factor, T-box"/>
    <property type="match status" value="1"/>
</dbReference>
<dbReference type="Pfam" id="PF00907">
    <property type="entry name" value="T-box"/>
    <property type="match status" value="1"/>
</dbReference>
<evidence type="ECO:0000256" key="13">
    <source>
        <dbReference type="ARBA" id="ARBA00081928"/>
    </source>
</evidence>
<feature type="region of interest" description="Disordered" evidence="15">
    <location>
        <begin position="69"/>
        <end position="102"/>
    </location>
</feature>
<evidence type="ECO:0000256" key="2">
    <source>
        <dbReference type="ARBA" id="ARBA00022491"/>
    </source>
</evidence>
<keyword evidence="18" id="KW-1185">Reference proteome</keyword>
<evidence type="ECO:0000256" key="8">
    <source>
        <dbReference type="ARBA" id="ARBA00023159"/>
    </source>
</evidence>
<evidence type="ECO:0000256" key="5">
    <source>
        <dbReference type="ARBA" id="ARBA00022843"/>
    </source>
</evidence>
<dbReference type="Proteomes" id="UP000005408">
    <property type="component" value="Unassembled WGS sequence"/>
</dbReference>
<keyword evidence="3" id="KW-1017">Isopeptide bond</keyword>
<dbReference type="EnsemblMetazoa" id="G5215.3">
    <property type="protein sequence ID" value="G5215.3:cds"/>
    <property type="gene ID" value="G5215"/>
</dbReference>
<evidence type="ECO:0000256" key="9">
    <source>
        <dbReference type="ARBA" id="ARBA00023163"/>
    </source>
</evidence>
<dbReference type="CDD" id="cd20194">
    <property type="entry name" value="T-box_TBR1_2_21-like"/>
    <property type="match status" value="1"/>
</dbReference>
<evidence type="ECO:0000313" key="17">
    <source>
        <dbReference type="EnsemblMetazoa" id="G5215.3:cds"/>
    </source>
</evidence>
<organism evidence="17 18">
    <name type="scientific">Magallana gigas</name>
    <name type="common">Pacific oyster</name>
    <name type="synonym">Crassostrea gigas</name>
    <dbReference type="NCBI Taxonomy" id="29159"/>
    <lineage>
        <taxon>Eukaryota</taxon>
        <taxon>Metazoa</taxon>
        <taxon>Spiralia</taxon>
        <taxon>Lophotrochozoa</taxon>
        <taxon>Mollusca</taxon>
        <taxon>Bivalvia</taxon>
        <taxon>Autobranchia</taxon>
        <taxon>Pteriomorphia</taxon>
        <taxon>Ostreida</taxon>
        <taxon>Ostreoidea</taxon>
        <taxon>Ostreidae</taxon>
        <taxon>Magallana</taxon>
    </lineage>
</organism>
<name>A0A8W8NCL0_MAGGI</name>
<sequence>MSNTVNFNRYGDQPGDLYDAQTDSCQTSESQFPVLSSLKPYFCQDYLSQDPGQDVQHPLTQYSHHSLDTHNQDKHFDEPDSINPVSSSEYTPPRDSHGASYACLQPMGTQSRIGELSYSLPYSQNNSYGFEMDQMHYYSNVSYPQSAQHQPVSSPVHLPPPNTEPTLAPIQSSAPAVPSGSFSPCIYLCNRDLWIKFHQHTTEMIITKQGRRMFPTLQFSLNGLDPHKQYNVFVDMILADPHHWKFQNGKWVPCGQAEQLSQNGRVYLHPDSPSSGAHWMKQDIVFGKLKLTNNRALDQGQVSQIVLNSMHKYQPRIHVIEVGSHGPNEQKSLQTHAFPETQFIAVTAYQNTDITQLKIDHNPFAKGFRDNYDGRHIDNVSQSRPNYMTYSQPGIYPAAVAYTGTTSAARAVTYPPQISTQYQPNSIQENVLPSIHDVSGMGEIKQIDESCYSNSYNFGAHMMMSEAINVQPEQVKPVIKKEIGGSPCDQAASVASENDLKRALEQVFEYSQDADNDSEQPKKRSRLVYESKSSSPESNKLSGDERAEKESEQNCSGISEEYSHEDIYLSNNKEQILDHSVFQGNFQGQQTSVY</sequence>
<dbReference type="InterPro" id="IPR018186">
    <property type="entry name" value="TF_T-box_CS"/>
</dbReference>
<dbReference type="EnsemblMetazoa" id="G5215.1">
    <property type="protein sequence ID" value="G5215.1:cds"/>
    <property type="gene ID" value="G5215"/>
</dbReference>
<keyword evidence="10 14" id="KW-0539">Nucleus</keyword>
<dbReference type="EnsemblMetazoa" id="G5215.2">
    <property type="protein sequence ID" value="G5215.2:cds"/>
    <property type="gene ID" value="G5215"/>
</dbReference>
<evidence type="ECO:0000256" key="4">
    <source>
        <dbReference type="ARBA" id="ARBA00022553"/>
    </source>
</evidence>
<dbReference type="PROSITE" id="PS01283">
    <property type="entry name" value="TBOX_1"/>
    <property type="match status" value="1"/>
</dbReference>
<dbReference type="OrthoDB" id="7442607at2759"/>